<dbReference type="AlphaFoldDB" id="A0A2T0GWA7"/>
<proteinExistence type="predicted"/>
<dbReference type="InParanoid" id="A0A2T0GWA7"/>
<name>A0A2T0GWA7_ACTMO</name>
<reference evidence="1 2" key="1">
    <citation type="submission" date="2018-03" db="EMBL/GenBank/DDBJ databases">
        <title>Actinopolyspora mortivallis from Sahara, screening for active biomolecules.</title>
        <authorList>
            <person name="Selama O."/>
            <person name="Wellington E.M.H."/>
            <person name="Hacene H."/>
        </authorList>
    </citation>
    <scope>NUCLEOTIDE SEQUENCE [LARGE SCALE GENOMIC DNA]</scope>
    <source>
        <strain evidence="1 2">M5A</strain>
    </source>
</reference>
<protein>
    <submittedName>
        <fullName evidence="1">Uncharacterized protein</fullName>
    </submittedName>
</protein>
<sequence length="203" mass="21785">MTDRETGLLCHELLLRLADRIPAESLWRYRDWLASGAEEVLAVSLPKQLLRERIGLTDTEHRLLSEALLPLGADPAAVSAVLPPESGSDGYSFTASGPTDDTADSEALVLGAALRGRAGVHEVRGSWRHDSATTVPTRVVLVDTSGDPVELTGEIQRVLRALGNHTPLVEVLPEEVEPTDYHGRARTASNLICTGNGASPVRN</sequence>
<evidence type="ECO:0000313" key="1">
    <source>
        <dbReference type="EMBL" id="PRW63389.1"/>
    </source>
</evidence>
<gene>
    <name evidence="1" type="ORF">CEP50_10600</name>
</gene>
<organism evidence="1 2">
    <name type="scientific">Actinopolyspora mortivallis</name>
    <dbReference type="NCBI Taxonomy" id="33906"/>
    <lineage>
        <taxon>Bacteria</taxon>
        <taxon>Bacillati</taxon>
        <taxon>Actinomycetota</taxon>
        <taxon>Actinomycetes</taxon>
        <taxon>Actinopolysporales</taxon>
        <taxon>Actinopolysporaceae</taxon>
        <taxon>Actinopolyspora</taxon>
    </lineage>
</organism>
<evidence type="ECO:0000313" key="2">
    <source>
        <dbReference type="Proteomes" id="UP000239352"/>
    </source>
</evidence>
<dbReference type="Proteomes" id="UP000239352">
    <property type="component" value="Unassembled WGS sequence"/>
</dbReference>
<dbReference type="EMBL" id="PVSR01000015">
    <property type="protein sequence ID" value="PRW63389.1"/>
    <property type="molecule type" value="Genomic_DNA"/>
</dbReference>
<comment type="caution">
    <text evidence="1">The sequence shown here is derived from an EMBL/GenBank/DDBJ whole genome shotgun (WGS) entry which is preliminary data.</text>
</comment>
<dbReference type="STRING" id="1050202.GCA_000384035_03360"/>
<keyword evidence="2" id="KW-1185">Reference proteome</keyword>
<dbReference type="RefSeq" id="WP_106113774.1">
    <property type="nucleotide sequence ID" value="NZ_PVSR01000015.1"/>
</dbReference>
<accession>A0A2T0GWA7</accession>